<dbReference type="PANTHER" id="PTHR37263">
    <property type="entry name" value="EXPRESSED PROTEIN"/>
    <property type="match status" value="1"/>
</dbReference>
<evidence type="ECO:0000256" key="1">
    <source>
        <dbReference type="SAM" id="MobiDB-lite"/>
    </source>
</evidence>
<keyword evidence="3" id="KW-1185">Reference proteome</keyword>
<reference evidence="2 3" key="1">
    <citation type="submission" date="2019-05" db="EMBL/GenBank/DDBJ databases">
        <title>Mikania micrantha, genome provides insights into the molecular mechanism of rapid growth.</title>
        <authorList>
            <person name="Liu B."/>
        </authorList>
    </citation>
    <scope>NUCLEOTIDE SEQUENCE [LARGE SCALE GENOMIC DNA]</scope>
    <source>
        <strain evidence="2">NLD-2019</strain>
        <tissue evidence="2">Leaf</tissue>
    </source>
</reference>
<organism evidence="2 3">
    <name type="scientific">Mikania micrantha</name>
    <name type="common">bitter vine</name>
    <dbReference type="NCBI Taxonomy" id="192012"/>
    <lineage>
        <taxon>Eukaryota</taxon>
        <taxon>Viridiplantae</taxon>
        <taxon>Streptophyta</taxon>
        <taxon>Embryophyta</taxon>
        <taxon>Tracheophyta</taxon>
        <taxon>Spermatophyta</taxon>
        <taxon>Magnoliopsida</taxon>
        <taxon>eudicotyledons</taxon>
        <taxon>Gunneridae</taxon>
        <taxon>Pentapetalae</taxon>
        <taxon>asterids</taxon>
        <taxon>campanulids</taxon>
        <taxon>Asterales</taxon>
        <taxon>Asteraceae</taxon>
        <taxon>Asteroideae</taxon>
        <taxon>Heliantheae alliance</taxon>
        <taxon>Eupatorieae</taxon>
        <taxon>Mikania</taxon>
    </lineage>
</organism>
<comment type="caution">
    <text evidence="2">The sequence shown here is derived from an EMBL/GenBank/DDBJ whole genome shotgun (WGS) entry which is preliminary data.</text>
</comment>
<accession>A0A5N6Q5P9</accession>
<dbReference type="Proteomes" id="UP000326396">
    <property type="component" value="Linkage Group LG1"/>
</dbReference>
<evidence type="ECO:0000313" key="2">
    <source>
        <dbReference type="EMBL" id="KAD7480024.1"/>
    </source>
</evidence>
<dbReference type="EMBL" id="SZYD01000001">
    <property type="protein sequence ID" value="KAD7480024.1"/>
    <property type="molecule type" value="Genomic_DNA"/>
</dbReference>
<dbReference type="OrthoDB" id="1927320at2759"/>
<gene>
    <name evidence="2" type="ORF">E3N88_03160</name>
</gene>
<dbReference type="AlphaFoldDB" id="A0A5N6Q5P9"/>
<feature type="region of interest" description="Disordered" evidence="1">
    <location>
        <begin position="31"/>
        <end position="51"/>
    </location>
</feature>
<proteinExistence type="predicted"/>
<dbReference type="PANTHER" id="PTHR37263:SF2">
    <property type="entry name" value="EXPRESSED PROTEIN"/>
    <property type="match status" value="1"/>
</dbReference>
<sequence>MHLWPSERLRDSFKLGYLNNLEWNLRRMKSAKNKNNRSAGSSNEEKLLGDNTDNPNCNNNNRFRSCMLCVLNDLLMIFSCCYCCGGKGPLYINLQSMKTDHIDC</sequence>
<evidence type="ECO:0000313" key="3">
    <source>
        <dbReference type="Proteomes" id="UP000326396"/>
    </source>
</evidence>
<protein>
    <submittedName>
        <fullName evidence="2">Uncharacterized protein</fullName>
    </submittedName>
</protein>
<name>A0A5N6Q5P9_9ASTR</name>